<gene>
    <name evidence="2" type="ORF">GMARGA_LOCUS36150</name>
</gene>
<reference evidence="2 3" key="1">
    <citation type="submission" date="2021-06" db="EMBL/GenBank/DDBJ databases">
        <authorList>
            <person name="Kallberg Y."/>
            <person name="Tangrot J."/>
            <person name="Rosling A."/>
        </authorList>
    </citation>
    <scope>NUCLEOTIDE SEQUENCE [LARGE SCALE GENOMIC DNA]</scope>
    <source>
        <strain evidence="2 3">120-4 pot B 10/14</strain>
    </source>
</reference>
<proteinExistence type="predicted"/>
<comment type="caution">
    <text evidence="2">The sequence shown here is derived from an EMBL/GenBank/DDBJ whole genome shotgun (WGS) entry which is preliminary data.</text>
</comment>
<evidence type="ECO:0000313" key="2">
    <source>
        <dbReference type="EMBL" id="CAG8842738.1"/>
    </source>
</evidence>
<dbReference type="EMBL" id="CAJVQB010069995">
    <property type="protein sequence ID" value="CAG8842738.1"/>
    <property type="molecule type" value="Genomic_DNA"/>
</dbReference>
<feature type="compositionally biased region" description="Low complexity" evidence="1">
    <location>
        <begin position="29"/>
        <end position="41"/>
    </location>
</feature>
<evidence type="ECO:0000313" key="3">
    <source>
        <dbReference type="Proteomes" id="UP000789901"/>
    </source>
</evidence>
<sequence>KMHVNENDISLEMSDIESLDMSKASLQLSIPSTPSTPSRTSNQPLFGNL</sequence>
<feature type="region of interest" description="Disordered" evidence="1">
    <location>
        <begin position="27"/>
        <end position="49"/>
    </location>
</feature>
<evidence type="ECO:0000256" key="1">
    <source>
        <dbReference type="SAM" id="MobiDB-lite"/>
    </source>
</evidence>
<organism evidence="2 3">
    <name type="scientific">Gigaspora margarita</name>
    <dbReference type="NCBI Taxonomy" id="4874"/>
    <lineage>
        <taxon>Eukaryota</taxon>
        <taxon>Fungi</taxon>
        <taxon>Fungi incertae sedis</taxon>
        <taxon>Mucoromycota</taxon>
        <taxon>Glomeromycotina</taxon>
        <taxon>Glomeromycetes</taxon>
        <taxon>Diversisporales</taxon>
        <taxon>Gigasporaceae</taxon>
        <taxon>Gigaspora</taxon>
    </lineage>
</organism>
<accession>A0ABN7WYN1</accession>
<keyword evidence="3" id="KW-1185">Reference proteome</keyword>
<dbReference type="Proteomes" id="UP000789901">
    <property type="component" value="Unassembled WGS sequence"/>
</dbReference>
<feature type="non-terminal residue" evidence="2">
    <location>
        <position position="1"/>
    </location>
</feature>
<protein>
    <submittedName>
        <fullName evidence="2">29557_t:CDS:1</fullName>
    </submittedName>
</protein>
<name>A0ABN7WYN1_GIGMA</name>